<feature type="compositionally biased region" description="Basic and acidic residues" evidence="1">
    <location>
        <begin position="16"/>
        <end position="28"/>
    </location>
</feature>
<sequence>MWKRGRVRRGGYADGPIHRDDAITRKPGADVSGRAKVISGLLPEPIRTGRHPPDGGSLARQRSNARPP</sequence>
<evidence type="ECO:0000313" key="3">
    <source>
        <dbReference type="Proteomes" id="UP001055117"/>
    </source>
</evidence>
<reference evidence="2 3" key="1">
    <citation type="journal article" date="2021" name="Front. Microbiol.">
        <title>Comprehensive Comparative Genomics and Phenotyping of Methylobacterium Species.</title>
        <authorList>
            <person name="Alessa O."/>
            <person name="Ogura Y."/>
            <person name="Fujitani Y."/>
            <person name="Takami H."/>
            <person name="Hayashi T."/>
            <person name="Sahin N."/>
            <person name="Tani A."/>
        </authorList>
    </citation>
    <scope>NUCLEOTIDE SEQUENCE [LARGE SCALE GENOMIC DNA]</scope>
    <source>
        <strain evidence="2 3">DSM 23679</strain>
    </source>
</reference>
<dbReference type="Proteomes" id="UP001055117">
    <property type="component" value="Unassembled WGS sequence"/>
</dbReference>
<comment type="caution">
    <text evidence="2">The sequence shown here is derived from an EMBL/GenBank/DDBJ whole genome shotgun (WGS) entry which is preliminary data.</text>
</comment>
<evidence type="ECO:0000256" key="1">
    <source>
        <dbReference type="SAM" id="MobiDB-lite"/>
    </source>
</evidence>
<dbReference type="EMBL" id="BPQG01000138">
    <property type="protein sequence ID" value="GJD47257.1"/>
    <property type="molecule type" value="Genomic_DNA"/>
</dbReference>
<organism evidence="2 3">
    <name type="scientific">Methylobacterium cerastii</name>
    <dbReference type="NCBI Taxonomy" id="932741"/>
    <lineage>
        <taxon>Bacteria</taxon>
        <taxon>Pseudomonadati</taxon>
        <taxon>Pseudomonadota</taxon>
        <taxon>Alphaproteobacteria</taxon>
        <taxon>Hyphomicrobiales</taxon>
        <taxon>Methylobacteriaceae</taxon>
        <taxon>Methylobacterium</taxon>
    </lineage>
</organism>
<name>A0ABQ4QRL4_9HYPH</name>
<keyword evidence="3" id="KW-1185">Reference proteome</keyword>
<evidence type="ECO:0000313" key="2">
    <source>
        <dbReference type="EMBL" id="GJD47257.1"/>
    </source>
</evidence>
<gene>
    <name evidence="2" type="ORF">AFCDBAGC_5150</name>
</gene>
<accession>A0ABQ4QRL4</accession>
<feature type="region of interest" description="Disordered" evidence="1">
    <location>
        <begin position="1"/>
        <end position="68"/>
    </location>
</feature>
<proteinExistence type="predicted"/>
<protein>
    <submittedName>
        <fullName evidence="2">Uncharacterized protein</fullName>
    </submittedName>
</protein>